<sequence>MEILSLDEYSILEIFKHLDLDSRRNLSLTCKRFHQANKTILNWDVLEEDLKSQLVDCVCNGHDRDDIPYNFKYQYNVSMVLKYFLQTIDVCNRISKESLLKEDDIVLKDLKLSSVELILKRSFKCETHGLEHLVKIGNSSHIDFNFWYTFNPSPGKFIYLCNCKHPDQKLRRLPFVEDVVMGIIYDEVTDQTKFYMCDITRFDWFYTKPTDSVEFSKEASSLQQICKTLSQFLQLNKKTNKLTPEKLYRMTKLSVESHSDTIFPLLSHDLERTKYKFQHEVEKLNLSQSELVKLVHKLKFFADLCNFQRRDFVQSLIDFVQPIGNTINVFDYGELLAYVPVVKKVLGRASCIKNRENKSELVVIKLEHNVILESTVNFTGSSRYSLDLNGKKLLHFLDGAKDVILSEESVFEISAAFELFVDKNIDQTLLATVPEISLDFVFQLLRCLHSSKVFVLDELKLHTSR</sequence>
<keyword evidence="3" id="KW-1185">Reference proteome</keyword>
<reference evidence="2" key="1">
    <citation type="submission" date="2021-01" db="UniProtKB">
        <authorList>
            <consortium name="EnsemblMetazoa"/>
        </authorList>
    </citation>
    <scope>IDENTIFICATION</scope>
</reference>
<name>A0A7M5V004_9CNID</name>
<dbReference type="PROSITE" id="PS50181">
    <property type="entry name" value="FBOX"/>
    <property type="match status" value="1"/>
</dbReference>
<accession>A0A7M5V004</accession>
<dbReference type="RefSeq" id="XP_066924938.1">
    <property type="nucleotide sequence ID" value="XM_067068837.1"/>
</dbReference>
<dbReference type="EnsemblMetazoa" id="CLYHEMT007016.1">
    <property type="protein sequence ID" value="CLYHEMP007016.1"/>
    <property type="gene ID" value="CLYHEMG007016"/>
</dbReference>
<dbReference type="OrthoDB" id="549243at2759"/>
<protein>
    <recommendedName>
        <fullName evidence="1">F-box domain-containing protein</fullName>
    </recommendedName>
</protein>
<dbReference type="GeneID" id="136812342"/>
<dbReference type="AlphaFoldDB" id="A0A7M5V004"/>
<organism evidence="2 3">
    <name type="scientific">Clytia hemisphaerica</name>
    <dbReference type="NCBI Taxonomy" id="252671"/>
    <lineage>
        <taxon>Eukaryota</taxon>
        <taxon>Metazoa</taxon>
        <taxon>Cnidaria</taxon>
        <taxon>Hydrozoa</taxon>
        <taxon>Hydroidolina</taxon>
        <taxon>Leptothecata</taxon>
        <taxon>Obeliida</taxon>
        <taxon>Clytiidae</taxon>
        <taxon>Clytia</taxon>
    </lineage>
</organism>
<proteinExistence type="predicted"/>
<dbReference type="Proteomes" id="UP000594262">
    <property type="component" value="Unplaced"/>
</dbReference>
<dbReference type="Pfam" id="PF00646">
    <property type="entry name" value="F-box"/>
    <property type="match status" value="1"/>
</dbReference>
<evidence type="ECO:0000313" key="2">
    <source>
        <dbReference type="EnsemblMetazoa" id="CLYHEMP007016.1"/>
    </source>
</evidence>
<dbReference type="InterPro" id="IPR001810">
    <property type="entry name" value="F-box_dom"/>
</dbReference>
<feature type="domain" description="F-box" evidence="1">
    <location>
        <begin position="1"/>
        <end position="46"/>
    </location>
</feature>
<evidence type="ECO:0000313" key="3">
    <source>
        <dbReference type="Proteomes" id="UP000594262"/>
    </source>
</evidence>
<evidence type="ECO:0000259" key="1">
    <source>
        <dbReference type="PROSITE" id="PS50181"/>
    </source>
</evidence>